<comment type="similarity">
    <text evidence="3 14">Belongs to the XPF family.</text>
</comment>
<evidence type="ECO:0000256" key="10">
    <source>
        <dbReference type="ARBA" id="ARBA00023172"/>
    </source>
</evidence>
<evidence type="ECO:0000256" key="6">
    <source>
        <dbReference type="ARBA" id="ARBA00022759"/>
    </source>
</evidence>
<name>A0A4P7MZI2_PYROR</name>
<evidence type="ECO:0000256" key="2">
    <source>
        <dbReference type="ARBA" id="ARBA00004123"/>
    </source>
</evidence>
<dbReference type="SUPFAM" id="SSF52980">
    <property type="entry name" value="Restriction endonuclease-like"/>
    <property type="match status" value="1"/>
</dbReference>
<dbReference type="InterPro" id="IPR047416">
    <property type="entry name" value="XPF_nuclease_Mus81"/>
</dbReference>
<keyword evidence="6 14" id="KW-0255">Endonuclease</keyword>
<comment type="subcellular location">
    <subcellularLocation>
        <location evidence="2 14">Nucleus</location>
    </subcellularLocation>
</comment>
<dbReference type="Gene3D" id="3.40.50.10130">
    <property type="match status" value="1"/>
</dbReference>
<dbReference type="GO" id="GO:0006308">
    <property type="term" value="P:DNA catabolic process"/>
    <property type="evidence" value="ECO:0007669"/>
    <property type="project" value="UniProtKB-UniRule"/>
</dbReference>
<dbReference type="Gene3D" id="1.10.150.110">
    <property type="entry name" value="DNA polymerase beta, N-terminal domain-like"/>
    <property type="match status" value="1"/>
</dbReference>
<dbReference type="InterPro" id="IPR042530">
    <property type="entry name" value="EME1/EME2_C"/>
</dbReference>
<dbReference type="Pfam" id="PF21136">
    <property type="entry name" value="WHD_MUS81"/>
    <property type="match status" value="1"/>
</dbReference>
<reference evidence="16 17" key="1">
    <citation type="journal article" date="2019" name="Mol. Biol. Evol.">
        <title>Blast fungal genomes show frequent chromosomal changes, gene gains and losses, and effector gene turnover.</title>
        <authorList>
            <person name="Gomez Luciano L.B."/>
            <person name="Jason Tsai I."/>
            <person name="Chuma I."/>
            <person name="Tosa Y."/>
            <person name="Chen Y.H."/>
            <person name="Li J.Y."/>
            <person name="Li M.Y."/>
            <person name="Jade Lu M.Y."/>
            <person name="Nakayashiki H."/>
            <person name="Li W.H."/>
        </authorList>
    </citation>
    <scope>NUCLEOTIDE SEQUENCE [LARGE SCALE GENOMIC DNA]</scope>
    <source>
        <strain evidence="16">MZ5-1-6</strain>
    </source>
</reference>
<dbReference type="Pfam" id="PF14716">
    <property type="entry name" value="HHH_8"/>
    <property type="match status" value="1"/>
</dbReference>
<dbReference type="InterPro" id="IPR047417">
    <property type="entry name" value="WHD_MUS81"/>
</dbReference>
<evidence type="ECO:0000256" key="11">
    <source>
        <dbReference type="ARBA" id="ARBA00023204"/>
    </source>
</evidence>
<evidence type="ECO:0000256" key="15">
    <source>
        <dbReference type="SAM" id="MobiDB-lite"/>
    </source>
</evidence>
<keyword evidence="7 14" id="KW-0227">DNA damage</keyword>
<dbReference type="GO" id="GO:0003677">
    <property type="term" value="F:DNA binding"/>
    <property type="evidence" value="ECO:0007669"/>
    <property type="project" value="UniProtKB-UniRule"/>
</dbReference>
<evidence type="ECO:0000256" key="12">
    <source>
        <dbReference type="ARBA" id="ARBA00023242"/>
    </source>
</evidence>
<keyword evidence="9 14" id="KW-0460">Magnesium</keyword>
<dbReference type="EMBL" id="CP034205">
    <property type="protein sequence ID" value="QBZ55448.1"/>
    <property type="molecule type" value="Genomic_DNA"/>
</dbReference>
<dbReference type="PANTHER" id="PTHR13451">
    <property type="entry name" value="CLASS II CROSSOVER JUNCTION ENDONUCLEASE MUS81"/>
    <property type="match status" value="1"/>
</dbReference>
<evidence type="ECO:0000256" key="7">
    <source>
        <dbReference type="ARBA" id="ARBA00022763"/>
    </source>
</evidence>
<dbReference type="AlphaFoldDB" id="A0A4P7MZI2"/>
<dbReference type="FunFam" id="1.10.150.110:FF:000001">
    <property type="entry name" value="Putative Crossover junction endonuclease MUS81"/>
    <property type="match status" value="1"/>
</dbReference>
<dbReference type="InterPro" id="IPR033309">
    <property type="entry name" value="Mus81"/>
</dbReference>
<evidence type="ECO:0000256" key="9">
    <source>
        <dbReference type="ARBA" id="ARBA00022842"/>
    </source>
</evidence>
<evidence type="ECO:0000256" key="4">
    <source>
        <dbReference type="ARBA" id="ARBA00022722"/>
    </source>
</evidence>
<proteinExistence type="inferred from homology"/>
<dbReference type="Gene3D" id="1.10.150.670">
    <property type="entry name" value="Crossover junction endonuclease EME1, DNA-binding domain"/>
    <property type="match status" value="1"/>
</dbReference>
<comment type="subunit">
    <text evidence="14">Interacts with EME1.</text>
</comment>
<dbReference type="Pfam" id="PF02732">
    <property type="entry name" value="ERCC4"/>
    <property type="match status" value="1"/>
</dbReference>
<dbReference type="CDD" id="cd21036">
    <property type="entry name" value="WH_MUS81"/>
    <property type="match status" value="1"/>
</dbReference>
<sequence>MSSDEDSPNSLWLKWTKEWLDTARERNSKGVTTYRHAYNSLKACPIAFTHPSELQQLKGWGQGLCGRLAELLRKHCDEHGLPMPEHPSKSRSRTLNESGGEPSETGPAKKTRKAKEYVPAYKSGAYALIMALSTLDEQAQVGLSKADLIDIAQPHCNASFKVGEDAASFYTAWNSMKTLLQKELVYERGRPTKRYALTDEGWEVAERVKAAAAARENDFEVAPPQQPVATATGSTTVDEDMEDAPPPAAQPQSQYRDLVSEGQVVGDDASLPTFTPIRLPPGSFQVHLVLDVREIRTKKDRDYMKDQLTQKGVTPIMRSLALGDAIWVAKCTDPTLLNRAGVEGEEGNEIVLDYIAERKRLDDLISSVKDGRFHEQKFRLRRSGLRNVIYIVEDFSLDTLNSSRYEEMVQSAMASTQVVNGYFLKRTQKMDDTVTYLARLTKLLKSQYESRTIKVIPTNVLTAQNYLPLLAHLRQEKEMNAAASAGLSRSEKSFYISYPAFASLASKSDMITLRDVFLKMLMCTKGITGEKAMEIQKRWKTPLEFVKAYEECGPGEVGRKRKIELVSSQMANLVGRKKVTKAFSQKLAEVWGDV</sequence>
<dbReference type="GO" id="GO:0000712">
    <property type="term" value="P:resolution of meiotic recombination intermediates"/>
    <property type="evidence" value="ECO:0007669"/>
    <property type="project" value="TreeGrafter"/>
</dbReference>
<evidence type="ECO:0000256" key="1">
    <source>
        <dbReference type="ARBA" id="ARBA00001946"/>
    </source>
</evidence>
<keyword evidence="11 14" id="KW-0234">DNA repair</keyword>
<dbReference type="FunFam" id="3.40.50.10130:FF:000003">
    <property type="entry name" value="Crossover junction endonuclease MUS81"/>
    <property type="match status" value="1"/>
</dbReference>
<dbReference type="InterPro" id="IPR027421">
    <property type="entry name" value="DNA_pol_lamdba_lyase_dom_sf"/>
</dbReference>
<feature type="region of interest" description="Disordered" evidence="15">
    <location>
        <begin position="79"/>
        <end position="114"/>
    </location>
</feature>
<dbReference type="GO" id="GO:0031297">
    <property type="term" value="P:replication fork processing"/>
    <property type="evidence" value="ECO:0007669"/>
    <property type="project" value="UniProtKB-ARBA"/>
</dbReference>
<dbReference type="GO" id="GO:0048476">
    <property type="term" value="C:Holliday junction resolvase complex"/>
    <property type="evidence" value="ECO:0007669"/>
    <property type="project" value="UniProtKB-UniRule"/>
</dbReference>
<dbReference type="GO" id="GO:0008821">
    <property type="term" value="F:crossover junction DNA endonuclease activity"/>
    <property type="evidence" value="ECO:0007669"/>
    <property type="project" value="UniProtKB-UniRule"/>
</dbReference>
<evidence type="ECO:0000313" key="17">
    <source>
        <dbReference type="Proteomes" id="UP000294847"/>
    </source>
</evidence>
<dbReference type="FunFam" id="1.10.10.10:FF:000307">
    <property type="entry name" value="Crossover junction endonuclease MUS81"/>
    <property type="match status" value="1"/>
</dbReference>
<dbReference type="GO" id="GO:0031573">
    <property type="term" value="P:mitotic intra-S DNA damage checkpoint signaling"/>
    <property type="evidence" value="ECO:0007669"/>
    <property type="project" value="TreeGrafter"/>
</dbReference>
<evidence type="ECO:0000256" key="3">
    <source>
        <dbReference type="ARBA" id="ARBA00010015"/>
    </source>
</evidence>
<dbReference type="Proteomes" id="UP000294847">
    <property type="component" value="Chromosome 2"/>
</dbReference>
<evidence type="ECO:0000256" key="8">
    <source>
        <dbReference type="ARBA" id="ARBA00022801"/>
    </source>
</evidence>
<keyword evidence="12 14" id="KW-0539">Nucleus</keyword>
<keyword evidence="13" id="KW-0469">Meiosis</keyword>
<feature type="compositionally biased region" description="Polar residues" evidence="15">
    <location>
        <begin position="227"/>
        <end position="236"/>
    </location>
</feature>
<evidence type="ECO:0000256" key="14">
    <source>
        <dbReference type="RuleBase" id="RU369042"/>
    </source>
</evidence>
<dbReference type="PANTHER" id="PTHR13451:SF0">
    <property type="entry name" value="CROSSOVER JUNCTION ENDONUCLEASE MUS81"/>
    <property type="match status" value="1"/>
</dbReference>
<dbReference type="SMART" id="SM00891">
    <property type="entry name" value="ERCC4"/>
    <property type="match status" value="1"/>
</dbReference>
<dbReference type="GO" id="GO:0048257">
    <property type="term" value="F:3'-flap endonuclease activity"/>
    <property type="evidence" value="ECO:0007669"/>
    <property type="project" value="TreeGrafter"/>
</dbReference>
<dbReference type="EC" id="3.1.22.-" evidence="14"/>
<keyword evidence="8 14" id="KW-0378">Hydrolase</keyword>
<dbReference type="GO" id="GO:0046872">
    <property type="term" value="F:metal ion binding"/>
    <property type="evidence" value="ECO:0007669"/>
    <property type="project" value="UniProtKB-UniRule"/>
</dbReference>
<dbReference type="CDD" id="cd20074">
    <property type="entry name" value="XPF_nuclease_Mus81"/>
    <property type="match status" value="1"/>
</dbReference>
<dbReference type="GO" id="GO:0000727">
    <property type="term" value="P:double-strand break repair via break-induced replication"/>
    <property type="evidence" value="ECO:0007669"/>
    <property type="project" value="UniProtKB-UniRule"/>
</dbReference>
<dbReference type="InterPro" id="IPR036388">
    <property type="entry name" value="WH-like_DNA-bd_sf"/>
</dbReference>
<comment type="function">
    <text evidence="14">Interacts with EME1 to form a DNA structure-specific endonuclease with substrate preference for branched DNA structures with a 5'-end at the branch nick. Typical substrates include 3'-flap structures, D-loops, replication forks and nicked Holliday junctions. May be required in mitosis for the processing of stalled or collapsed replication fork intermediates. May be required in meiosis for the repair of meiosis-specific double strand breaks subsequent to single-end invasion (SEI).</text>
</comment>
<keyword evidence="5 14" id="KW-0479">Metal-binding</keyword>
<dbReference type="InterPro" id="IPR006166">
    <property type="entry name" value="ERCC4_domain"/>
</dbReference>
<accession>A0A4P7MZI2</accession>
<evidence type="ECO:0000256" key="5">
    <source>
        <dbReference type="ARBA" id="ARBA00022723"/>
    </source>
</evidence>
<dbReference type="InterPro" id="IPR010996">
    <property type="entry name" value="HHH_MUS81"/>
</dbReference>
<feature type="region of interest" description="Disordered" evidence="15">
    <location>
        <begin position="223"/>
        <end position="254"/>
    </location>
</feature>
<keyword evidence="4 14" id="KW-0540">Nuclease</keyword>
<keyword evidence="10 14" id="KW-0233">DNA recombination</keyword>
<dbReference type="SUPFAM" id="SSF47802">
    <property type="entry name" value="DNA polymerase beta, N-terminal domain-like"/>
    <property type="match status" value="1"/>
</dbReference>
<evidence type="ECO:0000256" key="13">
    <source>
        <dbReference type="ARBA" id="ARBA00023254"/>
    </source>
</evidence>
<dbReference type="GO" id="GO:0005634">
    <property type="term" value="C:nucleus"/>
    <property type="evidence" value="ECO:0007669"/>
    <property type="project" value="UniProtKB-SubCell"/>
</dbReference>
<evidence type="ECO:0000313" key="16">
    <source>
        <dbReference type="EMBL" id="QBZ55448.1"/>
    </source>
</evidence>
<dbReference type="InterPro" id="IPR011335">
    <property type="entry name" value="Restrct_endonuc-II-like"/>
</dbReference>
<comment type="cofactor">
    <cofactor evidence="1 14">
        <name>Mg(2+)</name>
        <dbReference type="ChEBI" id="CHEBI:18420"/>
    </cofactor>
</comment>
<dbReference type="Gene3D" id="1.10.10.10">
    <property type="entry name" value="Winged helix-like DNA-binding domain superfamily/Winged helix DNA-binding domain"/>
    <property type="match status" value="1"/>
</dbReference>
<protein>
    <recommendedName>
        <fullName evidence="14">Crossover junction endonuclease MUS81</fullName>
        <ecNumber evidence="14">3.1.22.-</ecNumber>
    </recommendedName>
</protein>
<gene>
    <name evidence="16" type="ORF">PoMZ_00345</name>
</gene>
<organism evidence="16 17">
    <name type="scientific">Pyricularia oryzae</name>
    <name type="common">Rice blast fungus</name>
    <name type="synonym">Magnaporthe oryzae</name>
    <dbReference type="NCBI Taxonomy" id="318829"/>
    <lineage>
        <taxon>Eukaryota</taxon>
        <taxon>Fungi</taxon>
        <taxon>Dikarya</taxon>
        <taxon>Ascomycota</taxon>
        <taxon>Pezizomycotina</taxon>
        <taxon>Sordariomycetes</taxon>
        <taxon>Sordariomycetidae</taxon>
        <taxon>Magnaporthales</taxon>
        <taxon>Pyriculariaceae</taxon>
        <taxon>Pyricularia</taxon>
    </lineage>
</organism>